<sequence>MSASQLNTRFEIQQRVRGRDERGMEVDEWEKVAGTWGKLTYQTGTHESVESGRRDISTVKVEIKINARKGIAMGMRFVRSNGDVFTVLYETPSTQNAYSTFICEQIL</sequence>
<dbReference type="Gene3D" id="2.40.10.270">
    <property type="entry name" value="Bacteriophage SPP1 head-tail adaptor protein"/>
    <property type="match status" value="1"/>
</dbReference>
<reference evidence="1 2" key="1">
    <citation type="journal article" date="2014" name="Int. J. Syst. Evol. Microbiol.">
        <title>Complete genome sequence of Corynebacterium casei LMG S-19264T (=DSM 44701T), isolated from a smear-ripened cheese.</title>
        <authorList>
            <consortium name="US DOE Joint Genome Institute (JGI-PGF)"/>
            <person name="Walter F."/>
            <person name="Albersmeier A."/>
            <person name="Kalinowski J."/>
            <person name="Ruckert C."/>
        </authorList>
    </citation>
    <scope>NUCLEOTIDE SEQUENCE [LARGE SCALE GENOMIC DNA]</scope>
    <source>
        <strain evidence="1 2">NBRC 110095</strain>
    </source>
</reference>
<dbReference type="AlphaFoldDB" id="A0AA37WN41"/>
<evidence type="ECO:0000313" key="2">
    <source>
        <dbReference type="Proteomes" id="UP001156870"/>
    </source>
</evidence>
<dbReference type="InterPro" id="IPR038666">
    <property type="entry name" value="SSP1_head-tail_sf"/>
</dbReference>
<name>A0AA37WN41_9GAMM</name>
<evidence type="ECO:0000313" key="1">
    <source>
        <dbReference type="EMBL" id="GLS27739.1"/>
    </source>
</evidence>
<dbReference type="RefSeq" id="WP_232593485.1">
    <property type="nucleotide sequence ID" value="NZ_BSPD01000087.1"/>
</dbReference>
<dbReference type="EMBL" id="BSPD01000087">
    <property type="protein sequence ID" value="GLS27739.1"/>
    <property type="molecule type" value="Genomic_DNA"/>
</dbReference>
<comment type="caution">
    <text evidence="1">The sequence shown here is derived from an EMBL/GenBank/DDBJ whole genome shotgun (WGS) entry which is preliminary data.</text>
</comment>
<dbReference type="Pfam" id="PF05521">
    <property type="entry name" value="Phage_HCP"/>
    <property type="match status" value="1"/>
</dbReference>
<protein>
    <recommendedName>
        <fullName evidence="3">Head-tail adaptor protein</fullName>
    </recommendedName>
</protein>
<proteinExistence type="predicted"/>
<accession>A0AA37WN41</accession>
<evidence type="ECO:0008006" key="3">
    <source>
        <dbReference type="Google" id="ProtNLM"/>
    </source>
</evidence>
<organism evidence="1 2">
    <name type="scientific">Marinibactrum halimedae</name>
    <dbReference type="NCBI Taxonomy" id="1444977"/>
    <lineage>
        <taxon>Bacteria</taxon>
        <taxon>Pseudomonadati</taxon>
        <taxon>Pseudomonadota</taxon>
        <taxon>Gammaproteobacteria</taxon>
        <taxon>Cellvibrionales</taxon>
        <taxon>Cellvibrionaceae</taxon>
        <taxon>Marinibactrum</taxon>
    </lineage>
</organism>
<dbReference type="InterPro" id="IPR008767">
    <property type="entry name" value="Phage_SPP1_head-tail_adaptor"/>
</dbReference>
<dbReference type="Proteomes" id="UP001156870">
    <property type="component" value="Unassembled WGS sequence"/>
</dbReference>
<gene>
    <name evidence="1" type="ORF">GCM10007877_34580</name>
</gene>
<keyword evidence="2" id="KW-1185">Reference proteome</keyword>